<dbReference type="STRING" id="1884261.A0A5C3QU19"/>
<feature type="domain" description="Alpha/beta hydrolase fold-3" evidence="2">
    <location>
        <begin position="154"/>
        <end position="400"/>
    </location>
</feature>
<gene>
    <name evidence="3" type="ORF">BDV98DRAFT_562084</name>
</gene>
<dbReference type="EMBL" id="ML178818">
    <property type="protein sequence ID" value="TFL04340.1"/>
    <property type="molecule type" value="Genomic_DNA"/>
</dbReference>
<dbReference type="PANTHER" id="PTHR48081">
    <property type="entry name" value="AB HYDROLASE SUPERFAMILY PROTEIN C4A8.06C"/>
    <property type="match status" value="1"/>
</dbReference>
<dbReference type="SUPFAM" id="SSF53474">
    <property type="entry name" value="alpha/beta-Hydrolases"/>
    <property type="match status" value="1"/>
</dbReference>
<dbReference type="Gene3D" id="3.40.50.1820">
    <property type="entry name" value="alpha/beta hydrolase"/>
    <property type="match status" value="1"/>
</dbReference>
<dbReference type="GO" id="GO:0016787">
    <property type="term" value="F:hydrolase activity"/>
    <property type="evidence" value="ECO:0007669"/>
    <property type="project" value="UniProtKB-KW"/>
</dbReference>
<dbReference type="Pfam" id="PF07859">
    <property type="entry name" value="Abhydrolase_3"/>
    <property type="match status" value="1"/>
</dbReference>
<keyword evidence="4" id="KW-1185">Reference proteome</keyword>
<dbReference type="OrthoDB" id="2152029at2759"/>
<protein>
    <submittedName>
        <fullName evidence="3">Alpha/beta-hydrolase</fullName>
    </submittedName>
</protein>
<dbReference type="AlphaFoldDB" id="A0A5C3QU19"/>
<dbReference type="Proteomes" id="UP000305067">
    <property type="component" value="Unassembled WGS sequence"/>
</dbReference>
<dbReference type="InterPro" id="IPR029058">
    <property type="entry name" value="AB_hydrolase_fold"/>
</dbReference>
<keyword evidence="1 3" id="KW-0378">Hydrolase</keyword>
<evidence type="ECO:0000256" key="1">
    <source>
        <dbReference type="ARBA" id="ARBA00022801"/>
    </source>
</evidence>
<proteinExistence type="predicted"/>
<evidence type="ECO:0000259" key="2">
    <source>
        <dbReference type="Pfam" id="PF07859"/>
    </source>
</evidence>
<reference evidence="3 4" key="1">
    <citation type="journal article" date="2019" name="Nat. Ecol. Evol.">
        <title>Megaphylogeny resolves global patterns of mushroom evolution.</title>
        <authorList>
            <person name="Varga T."/>
            <person name="Krizsan K."/>
            <person name="Foldi C."/>
            <person name="Dima B."/>
            <person name="Sanchez-Garcia M."/>
            <person name="Sanchez-Ramirez S."/>
            <person name="Szollosi G.J."/>
            <person name="Szarkandi J.G."/>
            <person name="Papp V."/>
            <person name="Albert L."/>
            <person name="Andreopoulos W."/>
            <person name="Angelini C."/>
            <person name="Antonin V."/>
            <person name="Barry K.W."/>
            <person name="Bougher N.L."/>
            <person name="Buchanan P."/>
            <person name="Buyck B."/>
            <person name="Bense V."/>
            <person name="Catcheside P."/>
            <person name="Chovatia M."/>
            <person name="Cooper J."/>
            <person name="Damon W."/>
            <person name="Desjardin D."/>
            <person name="Finy P."/>
            <person name="Geml J."/>
            <person name="Haridas S."/>
            <person name="Hughes K."/>
            <person name="Justo A."/>
            <person name="Karasinski D."/>
            <person name="Kautmanova I."/>
            <person name="Kiss B."/>
            <person name="Kocsube S."/>
            <person name="Kotiranta H."/>
            <person name="LaButti K.M."/>
            <person name="Lechner B.E."/>
            <person name="Liimatainen K."/>
            <person name="Lipzen A."/>
            <person name="Lukacs Z."/>
            <person name="Mihaltcheva S."/>
            <person name="Morgado L.N."/>
            <person name="Niskanen T."/>
            <person name="Noordeloos M.E."/>
            <person name="Ohm R.A."/>
            <person name="Ortiz-Santana B."/>
            <person name="Ovrebo C."/>
            <person name="Racz N."/>
            <person name="Riley R."/>
            <person name="Savchenko A."/>
            <person name="Shiryaev A."/>
            <person name="Soop K."/>
            <person name="Spirin V."/>
            <person name="Szebenyi C."/>
            <person name="Tomsovsky M."/>
            <person name="Tulloss R.E."/>
            <person name="Uehling J."/>
            <person name="Grigoriev I.V."/>
            <person name="Vagvolgyi C."/>
            <person name="Papp T."/>
            <person name="Martin F.M."/>
            <person name="Miettinen O."/>
            <person name="Hibbett D.S."/>
            <person name="Nagy L.G."/>
        </authorList>
    </citation>
    <scope>NUCLEOTIDE SEQUENCE [LARGE SCALE GENOMIC DNA]</scope>
    <source>
        <strain evidence="3 4">CBS 309.79</strain>
    </source>
</reference>
<evidence type="ECO:0000313" key="4">
    <source>
        <dbReference type="Proteomes" id="UP000305067"/>
    </source>
</evidence>
<name>A0A5C3QU19_9AGAR</name>
<sequence length="425" mass="46584">MSSEEPEAVAPTRPSVFRHQPLKGMYLFYQLTSTLLVRLPIWLVRAVIPALRPRRSWQVRRTVIVSAIKHYFTVIQKTGPLGKSPNYTALNVDKGVLGEWIEPLPRSYVTGKLKEWAEVADVHPVKLPGYWIHEDGSNIVMGAPPVPGEKVVYALHGGAYISLSAHPSDPTASIARSLLTYIPSAHRSLSIEYRLSSTTPTTPTQVHPFPAALLDALTGYHHLTHTLGFAPSDIILEGDSAGGNLALALVRYLTEYHDSLPAGPIVDGTKKMGPPGHLILSSPWADIGTSHHTPVSSIHTLSHIDYIATSRGNYAARAFTGPHGIDVANTNVYISPATLDPSVPQEGRFDSLSWPKTYIACGGSETLRDSIRTVESLMKADCGEERVRYCEKEDSVHDFLALPSLGEPERGEVFREIGRWVEGKE</sequence>
<accession>A0A5C3QU19</accession>
<evidence type="ECO:0000313" key="3">
    <source>
        <dbReference type="EMBL" id="TFL04340.1"/>
    </source>
</evidence>
<dbReference type="InterPro" id="IPR050300">
    <property type="entry name" value="GDXG_lipolytic_enzyme"/>
</dbReference>
<organism evidence="3 4">
    <name type="scientific">Pterulicium gracile</name>
    <dbReference type="NCBI Taxonomy" id="1884261"/>
    <lineage>
        <taxon>Eukaryota</taxon>
        <taxon>Fungi</taxon>
        <taxon>Dikarya</taxon>
        <taxon>Basidiomycota</taxon>
        <taxon>Agaricomycotina</taxon>
        <taxon>Agaricomycetes</taxon>
        <taxon>Agaricomycetidae</taxon>
        <taxon>Agaricales</taxon>
        <taxon>Pleurotineae</taxon>
        <taxon>Pterulaceae</taxon>
        <taxon>Pterulicium</taxon>
    </lineage>
</organism>
<dbReference type="InterPro" id="IPR013094">
    <property type="entry name" value="AB_hydrolase_3"/>
</dbReference>
<dbReference type="PANTHER" id="PTHR48081:SF26">
    <property type="entry name" value="ALPHA_BETA HYDROLASE FOLD-3 DOMAIN-CONTAINING PROTEIN"/>
    <property type="match status" value="1"/>
</dbReference>